<proteinExistence type="predicted"/>
<evidence type="ECO:0000313" key="3">
    <source>
        <dbReference type="EMBL" id="MEF3081805.1"/>
    </source>
</evidence>
<dbReference type="Gene3D" id="3.40.50.720">
    <property type="entry name" value="NAD(P)-binding Rossmann-like Domain"/>
    <property type="match status" value="1"/>
</dbReference>
<evidence type="ECO:0000259" key="2">
    <source>
        <dbReference type="Pfam" id="PF13478"/>
    </source>
</evidence>
<comment type="caution">
    <text evidence="3">The sequence shown here is derived from an EMBL/GenBank/DDBJ whole genome shotgun (WGS) entry which is preliminary data.</text>
</comment>
<feature type="domain" description="XdhC Rossmann" evidence="2">
    <location>
        <begin position="196"/>
        <end position="332"/>
    </location>
</feature>
<evidence type="ECO:0000313" key="4">
    <source>
        <dbReference type="Proteomes" id="UP001358324"/>
    </source>
</evidence>
<dbReference type="PANTHER" id="PTHR30388">
    <property type="entry name" value="ALDEHYDE OXIDOREDUCTASE MOLYBDENUM COFACTOR ASSEMBLY PROTEIN"/>
    <property type="match status" value="1"/>
</dbReference>
<keyword evidence="4" id="KW-1185">Reference proteome</keyword>
<name>A0ABU7WE84_9GAMM</name>
<dbReference type="Proteomes" id="UP001358324">
    <property type="component" value="Unassembled WGS sequence"/>
</dbReference>
<dbReference type="InterPro" id="IPR003777">
    <property type="entry name" value="XdhC_CoxI"/>
</dbReference>
<dbReference type="Pfam" id="PF13478">
    <property type="entry name" value="XdhC_C"/>
    <property type="match status" value="1"/>
</dbReference>
<protein>
    <submittedName>
        <fullName evidence="3">XdhC family protein</fullName>
    </submittedName>
</protein>
<evidence type="ECO:0000259" key="1">
    <source>
        <dbReference type="Pfam" id="PF02625"/>
    </source>
</evidence>
<feature type="domain" description="XdhC- CoxI" evidence="1">
    <location>
        <begin position="38"/>
        <end position="96"/>
    </location>
</feature>
<dbReference type="PANTHER" id="PTHR30388:SF4">
    <property type="entry name" value="MOLYBDENUM COFACTOR INSERTION CHAPERONE PAOD"/>
    <property type="match status" value="1"/>
</dbReference>
<accession>A0ABU7WE84</accession>
<dbReference type="EMBL" id="JAZHBM010000001">
    <property type="protein sequence ID" value="MEF3081805.1"/>
    <property type="molecule type" value="Genomic_DNA"/>
</dbReference>
<dbReference type="RefSeq" id="WP_332077524.1">
    <property type="nucleotide sequence ID" value="NZ_JAZHBM010000001.1"/>
</dbReference>
<dbReference type="InterPro" id="IPR027051">
    <property type="entry name" value="XdhC_Rossmann_dom"/>
</dbReference>
<dbReference type="Pfam" id="PF02625">
    <property type="entry name" value="XdhC_CoxI"/>
    <property type="match status" value="1"/>
</dbReference>
<organism evidence="3 4">
    <name type="scientific">Luteimonas flava</name>
    <dbReference type="NCBI Taxonomy" id="3115822"/>
    <lineage>
        <taxon>Bacteria</taxon>
        <taxon>Pseudomonadati</taxon>
        <taxon>Pseudomonadota</taxon>
        <taxon>Gammaproteobacteria</taxon>
        <taxon>Lysobacterales</taxon>
        <taxon>Lysobacteraceae</taxon>
        <taxon>Luteimonas</taxon>
    </lineage>
</organism>
<reference evidence="3 4" key="1">
    <citation type="submission" date="2024-01" db="EMBL/GenBank/DDBJ databases">
        <title>Novel species of the genus Luteimonas isolated from rivers.</title>
        <authorList>
            <person name="Lu H."/>
        </authorList>
    </citation>
    <scope>NUCLEOTIDE SEQUENCE [LARGE SCALE GENOMIC DNA]</scope>
    <source>
        <strain evidence="3 4">SMYT11W</strain>
    </source>
</reference>
<sequence length="341" mass="36132">MAVATSAVAANAAELRAPAPGFAEGNPSAVLQAAFDALSAGRAPVLALVVETEGSTYASTGALALFGEGPHVGWISGGCLEPEIERVALLAGDAGRLEWLEIDTTDDESLFSGSAVGCRGRQVLALLPLAAMPEVKEAISAWLAGGQALEIRLERGGRIACRLYGRAWSWELPVGEAPQSASKDWTLTLQRAPEALILGAGPETPMLVPMLRSLGWRVIVSERRARWRDAAGPHTDLLDLHPDDAIAAHPHADVALVMHHGFESDRDALAALAGSRIPFIGLLGPQRRRDDLFKLLCPAEREALADRLHSPVGIPHCGRGPEAIALSIATQLQQWRGAQAR</sequence>
<gene>
    <name evidence="3" type="ORF">V3391_06200</name>
</gene>
<dbReference type="InterPro" id="IPR052698">
    <property type="entry name" value="MoCofactor_Util/Proc"/>
</dbReference>